<comment type="caution">
    <text evidence="1">The sequence shown here is derived from an EMBL/GenBank/DDBJ whole genome shotgun (WGS) entry which is preliminary data.</text>
</comment>
<accession>A0AAJ0HC35</accession>
<name>A0AAJ0HC35_9PEZI</name>
<proteinExistence type="predicted"/>
<dbReference type="AlphaFoldDB" id="A0AAJ0HC35"/>
<protein>
    <submittedName>
        <fullName evidence="1">Uncharacterized protein</fullName>
    </submittedName>
</protein>
<organism evidence="1 2">
    <name type="scientific">Lasiosphaeria hispida</name>
    <dbReference type="NCBI Taxonomy" id="260671"/>
    <lineage>
        <taxon>Eukaryota</taxon>
        <taxon>Fungi</taxon>
        <taxon>Dikarya</taxon>
        <taxon>Ascomycota</taxon>
        <taxon>Pezizomycotina</taxon>
        <taxon>Sordariomycetes</taxon>
        <taxon>Sordariomycetidae</taxon>
        <taxon>Sordariales</taxon>
        <taxon>Lasiosphaeriaceae</taxon>
        <taxon>Lasiosphaeria</taxon>
    </lineage>
</organism>
<sequence>MLSVSATFPRSLRFLTRVFTRWYTNRKVAKLAKAWVPLYRERLKILERPADDVGHDEPFDYLRAMMRFAQRKRPDKLHNFNTLTRRLLMTNFSTMFTTTLLAHNLVLNIVGSNVEHNTVAQLRDEFKHGFGADGEFNWTKSNVARRFSPLATASIRARGASLTSRQRW</sequence>
<dbReference type="Proteomes" id="UP001275084">
    <property type="component" value="Unassembled WGS sequence"/>
</dbReference>
<evidence type="ECO:0000313" key="2">
    <source>
        <dbReference type="Proteomes" id="UP001275084"/>
    </source>
</evidence>
<reference evidence="1" key="2">
    <citation type="submission" date="2023-06" db="EMBL/GenBank/DDBJ databases">
        <authorList>
            <consortium name="Lawrence Berkeley National Laboratory"/>
            <person name="Haridas S."/>
            <person name="Hensen N."/>
            <person name="Bonometti L."/>
            <person name="Westerberg I."/>
            <person name="Brannstrom I.O."/>
            <person name="Guillou S."/>
            <person name="Cros-Aarteil S."/>
            <person name="Calhoun S."/>
            <person name="Kuo A."/>
            <person name="Mondo S."/>
            <person name="Pangilinan J."/>
            <person name="Riley R."/>
            <person name="Labutti K."/>
            <person name="Andreopoulos B."/>
            <person name="Lipzen A."/>
            <person name="Chen C."/>
            <person name="Yanf M."/>
            <person name="Daum C."/>
            <person name="Ng V."/>
            <person name="Clum A."/>
            <person name="Steindorff A."/>
            <person name="Ohm R."/>
            <person name="Martin F."/>
            <person name="Silar P."/>
            <person name="Natvig D."/>
            <person name="Lalanne C."/>
            <person name="Gautier V."/>
            <person name="Ament-Velasquez S.L."/>
            <person name="Kruys A."/>
            <person name="Hutchinson M.I."/>
            <person name="Powell A.J."/>
            <person name="Barry K."/>
            <person name="Miller A.N."/>
            <person name="Grigoriev I.V."/>
            <person name="Debuchy R."/>
            <person name="Gladieux P."/>
            <person name="Thoren M.H."/>
            <person name="Johannesson H."/>
        </authorList>
    </citation>
    <scope>NUCLEOTIDE SEQUENCE</scope>
    <source>
        <strain evidence="1">CBS 955.72</strain>
    </source>
</reference>
<reference evidence="1" key="1">
    <citation type="journal article" date="2023" name="Mol. Phylogenet. Evol.">
        <title>Genome-scale phylogeny and comparative genomics of the fungal order Sordariales.</title>
        <authorList>
            <person name="Hensen N."/>
            <person name="Bonometti L."/>
            <person name="Westerberg I."/>
            <person name="Brannstrom I.O."/>
            <person name="Guillou S."/>
            <person name="Cros-Aarteil S."/>
            <person name="Calhoun S."/>
            <person name="Haridas S."/>
            <person name="Kuo A."/>
            <person name="Mondo S."/>
            <person name="Pangilinan J."/>
            <person name="Riley R."/>
            <person name="LaButti K."/>
            <person name="Andreopoulos B."/>
            <person name="Lipzen A."/>
            <person name="Chen C."/>
            <person name="Yan M."/>
            <person name="Daum C."/>
            <person name="Ng V."/>
            <person name="Clum A."/>
            <person name="Steindorff A."/>
            <person name="Ohm R.A."/>
            <person name="Martin F."/>
            <person name="Silar P."/>
            <person name="Natvig D.O."/>
            <person name="Lalanne C."/>
            <person name="Gautier V."/>
            <person name="Ament-Velasquez S.L."/>
            <person name="Kruys A."/>
            <person name="Hutchinson M.I."/>
            <person name="Powell A.J."/>
            <person name="Barry K."/>
            <person name="Miller A.N."/>
            <person name="Grigoriev I.V."/>
            <person name="Debuchy R."/>
            <person name="Gladieux P."/>
            <person name="Hiltunen Thoren M."/>
            <person name="Johannesson H."/>
        </authorList>
    </citation>
    <scope>NUCLEOTIDE SEQUENCE</scope>
    <source>
        <strain evidence="1">CBS 955.72</strain>
    </source>
</reference>
<keyword evidence="2" id="KW-1185">Reference proteome</keyword>
<evidence type="ECO:0000313" key="1">
    <source>
        <dbReference type="EMBL" id="KAK3346585.1"/>
    </source>
</evidence>
<gene>
    <name evidence="1" type="ORF">B0T25DRAFT_520968</name>
</gene>
<dbReference type="EMBL" id="JAUIQD010000006">
    <property type="protein sequence ID" value="KAK3346585.1"/>
    <property type="molecule type" value="Genomic_DNA"/>
</dbReference>